<reference evidence="2" key="1">
    <citation type="journal article" date="2021" name="PeerJ">
        <title>Extensive microbial diversity within the chicken gut microbiome revealed by metagenomics and culture.</title>
        <authorList>
            <person name="Gilroy R."/>
            <person name="Ravi A."/>
            <person name="Getino M."/>
            <person name="Pursley I."/>
            <person name="Horton D.L."/>
            <person name="Alikhan N.F."/>
            <person name="Baker D."/>
            <person name="Gharbi K."/>
            <person name="Hall N."/>
            <person name="Watson M."/>
            <person name="Adriaenssens E.M."/>
            <person name="Foster-Nyarko E."/>
            <person name="Jarju S."/>
            <person name="Secka A."/>
            <person name="Antonio M."/>
            <person name="Oren A."/>
            <person name="Chaudhuri R.R."/>
            <person name="La Ragione R."/>
            <person name="Hildebrand F."/>
            <person name="Pallen M.J."/>
        </authorList>
    </citation>
    <scope>NUCLEOTIDE SEQUENCE</scope>
    <source>
        <strain evidence="2">CHK186-1790</strain>
    </source>
</reference>
<proteinExistence type="predicted"/>
<keyword evidence="1" id="KW-0472">Membrane</keyword>
<evidence type="ECO:0000256" key="1">
    <source>
        <dbReference type="SAM" id="Phobius"/>
    </source>
</evidence>
<name>A0A9D2P1N0_9FIRM</name>
<reference evidence="2" key="2">
    <citation type="submission" date="2021-04" db="EMBL/GenBank/DDBJ databases">
        <authorList>
            <person name="Gilroy R."/>
        </authorList>
    </citation>
    <scope>NUCLEOTIDE SEQUENCE</scope>
    <source>
        <strain evidence="2">CHK186-1790</strain>
    </source>
</reference>
<accession>A0A9D2P1N0</accession>
<keyword evidence="1" id="KW-0812">Transmembrane</keyword>
<feature type="transmembrane region" description="Helical" evidence="1">
    <location>
        <begin position="61"/>
        <end position="82"/>
    </location>
</feature>
<keyword evidence="1" id="KW-1133">Transmembrane helix</keyword>
<evidence type="ECO:0000313" key="3">
    <source>
        <dbReference type="Proteomes" id="UP000823882"/>
    </source>
</evidence>
<dbReference type="AlphaFoldDB" id="A0A9D2P1N0"/>
<gene>
    <name evidence="2" type="ORF">H9701_04465</name>
</gene>
<comment type="caution">
    <text evidence="2">The sequence shown here is derived from an EMBL/GenBank/DDBJ whole genome shotgun (WGS) entry which is preliminary data.</text>
</comment>
<dbReference type="Proteomes" id="UP000823882">
    <property type="component" value="Unassembled WGS sequence"/>
</dbReference>
<evidence type="ECO:0000313" key="2">
    <source>
        <dbReference type="EMBL" id="HJC40788.1"/>
    </source>
</evidence>
<feature type="transmembrane region" description="Helical" evidence="1">
    <location>
        <begin position="32"/>
        <end position="55"/>
    </location>
</feature>
<organism evidence="2 3">
    <name type="scientific">Candidatus Intestinimonas pullistercoris</name>
    <dbReference type="NCBI Taxonomy" id="2838623"/>
    <lineage>
        <taxon>Bacteria</taxon>
        <taxon>Bacillati</taxon>
        <taxon>Bacillota</taxon>
        <taxon>Clostridia</taxon>
        <taxon>Eubacteriales</taxon>
        <taxon>Intestinimonas</taxon>
    </lineage>
</organism>
<protein>
    <submittedName>
        <fullName evidence="2">YcxB family protein</fullName>
    </submittedName>
</protein>
<sequence>MSKPQEEQVRAAFQLSRGEYVRAVRYYLRKSYLVSWVQVLVLVLALGASAVMTLLMERMSFLNTLLLVLSAMVALYGVWLYGIQPGRIFDRRPELGEPVSFLFTREDIARQDPRTAVLLDWKLKKLWRGKEFYYLFGEEDGYLLIPLRAFQSEEDRRHFEALARAACPELRYREWPRPRREG</sequence>
<dbReference type="EMBL" id="DWWJ01000085">
    <property type="protein sequence ID" value="HJC40788.1"/>
    <property type="molecule type" value="Genomic_DNA"/>
</dbReference>